<evidence type="ECO:0000313" key="4">
    <source>
        <dbReference type="RefSeq" id="XP_065667878.1"/>
    </source>
</evidence>
<reference evidence="4" key="1">
    <citation type="submission" date="2025-08" db="UniProtKB">
        <authorList>
            <consortium name="RefSeq"/>
        </authorList>
    </citation>
    <scope>IDENTIFICATION</scope>
</reference>
<name>A0ABM4D0W2_HYDVU</name>
<dbReference type="SUPFAM" id="SSF53098">
    <property type="entry name" value="Ribonuclease H-like"/>
    <property type="match status" value="1"/>
</dbReference>
<dbReference type="Pfam" id="PF05699">
    <property type="entry name" value="Dimer_Tnp_hAT"/>
    <property type="match status" value="1"/>
</dbReference>
<sequence length="487" mass="55713">MYIIKAAIEIFRGSDTAIGSKSNGNFLGVFELLAKYDTVLNELMQRIQTKVHYLSNDTQNELIRLLAREIEFKNLSKVKKKKYYSVILDCTPNVSHKEQMSIILRSVTCTHGVGIDISKNFFGYLTVNDTTGKGLFNAFLNQAKNWDLNILDCRGQSYDNGANIKGKVKGVQARLYTLFSSSSPRWEILKSCVAILGKPQSDTRWESRINCVKLLRFYLKEILEALEKLEEHALENRDGATATEVRSLTEYIRTWPFLLSIIIWYDVLFQINKSSKLLQSFATSLDILASKINATKAFLYEYRENGFSDARVKASEIAEVLGIEKVFSMVRSRKKKSICSYECADHTYQPEHQYKADFFLPLIDTSIVSLADIDSEDLESELKRFVIVIKEEKNALLKSAYDFLNYIYKEELQETYPNLVIALRIILTLPVTVASAERSFSKLKLIKTFHRSTMVNERLSCLAMLSIENEVARTLSYEGIINEFASM</sequence>
<dbReference type="InterPro" id="IPR012337">
    <property type="entry name" value="RNaseH-like_sf"/>
</dbReference>
<organism evidence="3 4">
    <name type="scientific">Hydra vulgaris</name>
    <name type="common">Hydra</name>
    <name type="synonym">Hydra attenuata</name>
    <dbReference type="NCBI Taxonomy" id="6087"/>
    <lineage>
        <taxon>Eukaryota</taxon>
        <taxon>Metazoa</taxon>
        <taxon>Cnidaria</taxon>
        <taxon>Hydrozoa</taxon>
        <taxon>Hydroidolina</taxon>
        <taxon>Anthoathecata</taxon>
        <taxon>Aplanulata</taxon>
        <taxon>Hydridae</taxon>
        <taxon>Hydra</taxon>
    </lineage>
</organism>
<gene>
    <name evidence="4" type="primary">LOC136088143</name>
</gene>
<dbReference type="GeneID" id="136088143"/>
<protein>
    <submittedName>
        <fullName evidence="4">Uncharacterized protein LOC136088143</fullName>
    </submittedName>
</protein>
<feature type="domain" description="DUF4371" evidence="2">
    <location>
        <begin position="11"/>
        <end position="170"/>
    </location>
</feature>
<dbReference type="Pfam" id="PF14291">
    <property type="entry name" value="DUF4371"/>
    <property type="match status" value="1"/>
</dbReference>
<dbReference type="PANTHER" id="PTHR45749">
    <property type="match status" value="1"/>
</dbReference>
<evidence type="ECO:0000259" key="2">
    <source>
        <dbReference type="Pfam" id="PF14291"/>
    </source>
</evidence>
<dbReference type="Proteomes" id="UP001652625">
    <property type="component" value="Chromosome 12"/>
</dbReference>
<dbReference type="InterPro" id="IPR025398">
    <property type="entry name" value="DUF4371"/>
</dbReference>
<feature type="domain" description="HAT C-terminal dimerisation" evidence="1">
    <location>
        <begin position="403"/>
        <end position="470"/>
    </location>
</feature>
<dbReference type="RefSeq" id="XP_065667878.1">
    <property type="nucleotide sequence ID" value="XM_065811806.1"/>
</dbReference>
<evidence type="ECO:0000259" key="1">
    <source>
        <dbReference type="Pfam" id="PF05699"/>
    </source>
</evidence>
<evidence type="ECO:0000313" key="3">
    <source>
        <dbReference type="Proteomes" id="UP001652625"/>
    </source>
</evidence>
<dbReference type="InterPro" id="IPR008906">
    <property type="entry name" value="HATC_C_dom"/>
</dbReference>
<proteinExistence type="predicted"/>
<keyword evidence="3" id="KW-1185">Reference proteome</keyword>
<accession>A0ABM4D0W2</accession>
<dbReference type="PANTHER" id="PTHR45749:SF35">
    <property type="entry name" value="AC-LIKE TRANSPOSASE-RELATED"/>
    <property type="match status" value="1"/>
</dbReference>